<sequence>MSTQEQTMDENHQPNATAPLARSPRVGLDNPVTFAFTRLTYNTWFEGRCWTDVFKLLIDAYRLRLAAQRDLDGKPRRVPDEEKREVADGLRKFLDLAEEVPGLLPLGWNWVHAARCRILAGRNDDITNWYSLEYLPNEDEMVEWYEDLFFPLQLQIFAKLVYGTDVPRQNAKILWRIMLQSEGLLQSRHYEIPTVQTERRYGSEGDDGGNSLSRYRRASSI</sequence>
<dbReference type="Proteomes" id="UP000237481">
    <property type="component" value="Unassembled WGS sequence"/>
</dbReference>
<feature type="region of interest" description="Disordered" evidence="1">
    <location>
        <begin position="197"/>
        <end position="221"/>
    </location>
</feature>
<comment type="caution">
    <text evidence="2">The sequence shown here is derived from an EMBL/GenBank/DDBJ whole genome shotgun (WGS) entry which is preliminary data.</text>
</comment>
<gene>
    <name evidence="2" type="ORF">TPAR_01298</name>
</gene>
<organism evidence="2 3">
    <name type="scientific">Tolypocladium paradoxum</name>
    <dbReference type="NCBI Taxonomy" id="94208"/>
    <lineage>
        <taxon>Eukaryota</taxon>
        <taxon>Fungi</taxon>
        <taxon>Dikarya</taxon>
        <taxon>Ascomycota</taxon>
        <taxon>Pezizomycotina</taxon>
        <taxon>Sordariomycetes</taxon>
        <taxon>Hypocreomycetidae</taxon>
        <taxon>Hypocreales</taxon>
        <taxon>Ophiocordycipitaceae</taxon>
        <taxon>Tolypocladium</taxon>
    </lineage>
</organism>
<reference evidence="2 3" key="1">
    <citation type="submission" date="2018-01" db="EMBL/GenBank/DDBJ databases">
        <title>Harnessing the power of phylogenomics to disentangle the directionality and signatures of interkingdom host jumping in the parasitic fungal genus Tolypocladium.</title>
        <authorList>
            <person name="Quandt C.A."/>
            <person name="Patterson W."/>
            <person name="Spatafora J.W."/>
        </authorList>
    </citation>
    <scope>NUCLEOTIDE SEQUENCE [LARGE SCALE GENOMIC DNA]</scope>
    <source>
        <strain evidence="2 3">NRBC 100945</strain>
    </source>
</reference>
<dbReference type="OrthoDB" id="432970at2759"/>
<proteinExistence type="predicted"/>
<keyword evidence="3" id="KW-1185">Reference proteome</keyword>
<dbReference type="AlphaFoldDB" id="A0A2S4L7Z7"/>
<dbReference type="STRING" id="94208.A0A2S4L7Z7"/>
<evidence type="ECO:0000313" key="2">
    <source>
        <dbReference type="EMBL" id="POR38511.1"/>
    </source>
</evidence>
<dbReference type="EMBL" id="PKSG01000131">
    <property type="protein sequence ID" value="POR38511.1"/>
    <property type="molecule type" value="Genomic_DNA"/>
</dbReference>
<accession>A0A2S4L7Z7</accession>
<evidence type="ECO:0000313" key="3">
    <source>
        <dbReference type="Proteomes" id="UP000237481"/>
    </source>
</evidence>
<name>A0A2S4L7Z7_9HYPO</name>
<evidence type="ECO:0000256" key="1">
    <source>
        <dbReference type="SAM" id="MobiDB-lite"/>
    </source>
</evidence>
<protein>
    <submittedName>
        <fullName evidence="2">Uncharacterized protein</fullName>
    </submittedName>
</protein>
<feature type="region of interest" description="Disordered" evidence="1">
    <location>
        <begin position="1"/>
        <end position="24"/>
    </location>
</feature>